<organism evidence="1">
    <name type="scientific">Staphylococcus simulans</name>
    <dbReference type="NCBI Taxonomy" id="1286"/>
    <lineage>
        <taxon>Bacteria</taxon>
        <taxon>Bacillati</taxon>
        <taxon>Bacillota</taxon>
        <taxon>Bacilli</taxon>
        <taxon>Bacillales</taxon>
        <taxon>Staphylococcaceae</taxon>
        <taxon>Staphylococcus</taxon>
    </lineage>
</organism>
<dbReference type="EMBL" id="CACRUO010000012">
    <property type="protein sequence ID" value="VYT71383.1"/>
    <property type="molecule type" value="Genomic_DNA"/>
</dbReference>
<reference evidence="1" key="1">
    <citation type="submission" date="2019-11" db="EMBL/GenBank/DDBJ databases">
        <authorList>
            <person name="Feng L."/>
        </authorList>
    </citation>
    <scope>NUCLEOTIDE SEQUENCE</scope>
    <source>
        <strain evidence="1">SsimulansLFYP27</strain>
    </source>
</reference>
<sequence length="35" mass="4104">MELDALIMPNLAKVEFSVEPEHWQGEMLKVKVMEM</sequence>
<gene>
    <name evidence="1" type="ORF">SSLFYP27_00046</name>
</gene>
<accession>A0A6N2YYH3</accession>
<dbReference type="AlphaFoldDB" id="A0A6N2YYH3"/>
<protein>
    <submittedName>
        <fullName evidence="1">Uncharacterized protein</fullName>
    </submittedName>
</protein>
<evidence type="ECO:0000313" key="1">
    <source>
        <dbReference type="EMBL" id="VYT71383.1"/>
    </source>
</evidence>
<name>A0A6N2YYH3_STASI</name>
<proteinExistence type="predicted"/>